<protein>
    <submittedName>
        <fullName evidence="2">Uncharacterized protein</fullName>
    </submittedName>
</protein>
<proteinExistence type="predicted"/>
<dbReference type="Proteomes" id="UP000467840">
    <property type="component" value="Chromosome 9"/>
</dbReference>
<evidence type="ECO:0000256" key="1">
    <source>
        <dbReference type="SAM" id="MobiDB-lite"/>
    </source>
</evidence>
<feature type="compositionally biased region" description="Polar residues" evidence="1">
    <location>
        <begin position="304"/>
        <end position="317"/>
    </location>
</feature>
<sequence length="474" mass="50998">MVSGGTVWPIWGRAEASDELVKAMSSFLFLESNSSKSTLVPDKKVFAFADLVYSILSKNASSGNLPASGCSPDIAKSMIDGGMVQGLTGILQVIDLDHPAPKIVNLLLKALESLTRAANASEQVLKSEGLNKKKTIGSNGRPDDQTTTSASEAVEHNQNSGLAEVPNGEETEERSQVPNQNEGNHDAHPHQSAPQDMRIEVEETMANNPPMEIGMDFMREEMEEEVRWREAFDGLDHLQVLGQPGAASNLIDVAAEPFEGVNVDDLFGLPRPLGFERRRQSVRPSFERSVTEANGLQHPLLLRPSQSGDPVSMWSSGGHSSRDLEALSAGSFDVAHFYMFDAPVLPYDHVSSSLFGDRLGSAVPPSLTDYSVGMDSLQIQGRRGPGDGRWTDDGRLQASTQGAVIAQAVEEMFLSQLRSLTPASGHAERQSNHSGVQESQPANDPPSNGGQVVLGGDNIAVSKLKFSGKKMVMK</sequence>
<feature type="region of interest" description="Disordered" evidence="1">
    <location>
        <begin position="297"/>
        <end position="317"/>
    </location>
</feature>
<feature type="region of interest" description="Disordered" evidence="1">
    <location>
        <begin position="421"/>
        <end position="454"/>
    </location>
</feature>
<organism evidence="2 3">
    <name type="scientific">Hevea brasiliensis</name>
    <name type="common">Para rubber tree</name>
    <name type="synonym">Siphonia brasiliensis</name>
    <dbReference type="NCBI Taxonomy" id="3981"/>
    <lineage>
        <taxon>Eukaryota</taxon>
        <taxon>Viridiplantae</taxon>
        <taxon>Streptophyta</taxon>
        <taxon>Embryophyta</taxon>
        <taxon>Tracheophyta</taxon>
        <taxon>Spermatophyta</taxon>
        <taxon>Magnoliopsida</taxon>
        <taxon>eudicotyledons</taxon>
        <taxon>Gunneridae</taxon>
        <taxon>Pentapetalae</taxon>
        <taxon>rosids</taxon>
        <taxon>fabids</taxon>
        <taxon>Malpighiales</taxon>
        <taxon>Euphorbiaceae</taxon>
        <taxon>Crotonoideae</taxon>
        <taxon>Micrandreae</taxon>
        <taxon>Hevea</taxon>
    </lineage>
</organism>
<feature type="compositionally biased region" description="Polar residues" evidence="1">
    <location>
        <begin position="145"/>
        <end position="161"/>
    </location>
</feature>
<feature type="region of interest" description="Disordered" evidence="1">
    <location>
        <begin position="131"/>
        <end position="193"/>
    </location>
</feature>
<accession>A0A6A6M0V3</accession>
<evidence type="ECO:0000313" key="2">
    <source>
        <dbReference type="EMBL" id="KAF2305549.1"/>
    </source>
</evidence>
<evidence type="ECO:0000313" key="3">
    <source>
        <dbReference type="Proteomes" id="UP000467840"/>
    </source>
</evidence>
<comment type="caution">
    <text evidence="2">The sequence shown here is derived from an EMBL/GenBank/DDBJ whole genome shotgun (WGS) entry which is preliminary data.</text>
</comment>
<dbReference type="EMBL" id="JAAGAX010000008">
    <property type="protein sequence ID" value="KAF2305549.1"/>
    <property type="molecule type" value="Genomic_DNA"/>
</dbReference>
<reference evidence="2 3" key="1">
    <citation type="journal article" date="2020" name="Mol. Plant">
        <title>The Chromosome-Based Rubber Tree Genome Provides New Insights into Spurge Genome Evolution and Rubber Biosynthesis.</title>
        <authorList>
            <person name="Liu J."/>
            <person name="Shi C."/>
            <person name="Shi C.C."/>
            <person name="Li W."/>
            <person name="Zhang Q.J."/>
            <person name="Zhang Y."/>
            <person name="Li K."/>
            <person name="Lu H.F."/>
            <person name="Shi C."/>
            <person name="Zhu S.T."/>
            <person name="Xiao Z.Y."/>
            <person name="Nan H."/>
            <person name="Yue Y."/>
            <person name="Zhu X.G."/>
            <person name="Wu Y."/>
            <person name="Hong X.N."/>
            <person name="Fan G.Y."/>
            <person name="Tong Y."/>
            <person name="Zhang D."/>
            <person name="Mao C.L."/>
            <person name="Liu Y.L."/>
            <person name="Hao S.J."/>
            <person name="Liu W.Q."/>
            <person name="Lv M.Q."/>
            <person name="Zhang H.B."/>
            <person name="Liu Y."/>
            <person name="Hu-Tang G.R."/>
            <person name="Wang J.P."/>
            <person name="Wang J.H."/>
            <person name="Sun Y.H."/>
            <person name="Ni S.B."/>
            <person name="Chen W.B."/>
            <person name="Zhang X.C."/>
            <person name="Jiao Y.N."/>
            <person name="Eichler E.E."/>
            <person name="Li G.H."/>
            <person name="Liu X."/>
            <person name="Gao L.Z."/>
        </authorList>
    </citation>
    <scope>NUCLEOTIDE SEQUENCE [LARGE SCALE GENOMIC DNA]</scope>
    <source>
        <strain evidence="3">cv. GT1</strain>
        <tissue evidence="2">Leaf</tissue>
    </source>
</reference>
<name>A0A6A6M0V3_HEVBR</name>
<keyword evidence="3" id="KW-1185">Reference proteome</keyword>
<feature type="compositionally biased region" description="Polar residues" evidence="1">
    <location>
        <begin position="432"/>
        <end position="450"/>
    </location>
</feature>
<dbReference type="AlphaFoldDB" id="A0A6A6M0V3"/>
<gene>
    <name evidence="2" type="ORF">GH714_006675</name>
</gene>